<dbReference type="InterPro" id="IPR002826">
    <property type="entry name" value="MptE-like"/>
</dbReference>
<keyword evidence="1" id="KW-0175">Coiled coil</keyword>
<gene>
    <name evidence="3" type="ORF">RIL183_12721</name>
</gene>
<evidence type="ECO:0000259" key="2">
    <source>
        <dbReference type="Pfam" id="PF01973"/>
    </source>
</evidence>
<keyword evidence="4" id="KW-1185">Reference proteome</keyword>
<sequence length="614" mass="71276">MNIFENNITILEKKYPEIARKIKEINMESTTDQVRIQRAEDGEKVIELYCRKHWWRLNSKISPKNAAAQYAERYEIRMYGVYFVYGIADGKSIRHLSEKCDDTNVMVVWEPNVEILAVALHNFDFEDLIANDNIILCVPEAEDNIDDILQKVVSYSNMKLIEFCILPNYDVIYTKQCEKFMQSCINKMQDEIVHKSTRLGFSRMIPQHMLFHMKNMISQRNIMQIREAFFTYPVKEIPAIIVSAGPSLDKNVKELQKAQGKAFIIVVDAALRTVLKAGVKPDLVCTIDPESPERFFEGMDLKDIIWMYGKWTRPWIFQQYGGKIFYQGNYTGMWNTILSDELGYKFPAVLTGGSVTSDAFMIADYIGFRKIILVGQDMAFTNGISHTSGIEGAFGDNDEYIDSRYQVYVEGIDGQKLKTDFQMWRYKKWFEKIIEKNEGRFRVINATEGGALIKGTINQRLRETISSECKIEFDGYKILNQIEPAFTSEQQEKLENKLSELKQEASELKNILKQNIKNQNELIEHLEQNNQNGAWIADKLRAVMEQNAKIEQSLIMEFLTYYAQKEEYEVGDDIYADENMSIPDMIRKSVYLQNGYLKGVEMLQEDMDEYALKS</sequence>
<dbReference type="PANTHER" id="PTHR41786:SF1">
    <property type="entry name" value="6-HYDROXYMETHYLPTERIN DIPHOSPHOKINASE MPTE-LIKE DOMAIN-CONTAINING PROTEIN"/>
    <property type="match status" value="1"/>
</dbReference>
<protein>
    <recommendedName>
        <fullName evidence="2">6-hydroxymethylpterin diphosphokinase MptE-like domain-containing protein</fullName>
    </recommendedName>
</protein>
<organism evidence="3 4">
    <name type="scientific">Roseburia inulinivorans</name>
    <dbReference type="NCBI Taxonomy" id="360807"/>
    <lineage>
        <taxon>Bacteria</taxon>
        <taxon>Bacillati</taxon>
        <taxon>Bacillota</taxon>
        <taxon>Clostridia</taxon>
        <taxon>Lachnospirales</taxon>
        <taxon>Lachnospiraceae</taxon>
        <taxon>Roseburia</taxon>
    </lineage>
</organism>
<proteinExistence type="predicted"/>
<feature type="domain" description="6-hydroxymethylpterin diphosphokinase MptE-like" evidence="2">
    <location>
        <begin position="218"/>
        <end position="382"/>
    </location>
</feature>
<accession>A0A0M6W9P1</accession>
<dbReference type="Proteomes" id="UP000049828">
    <property type="component" value="Unassembled WGS sequence"/>
</dbReference>
<dbReference type="AlphaFoldDB" id="A0A0M6W9P1"/>
<evidence type="ECO:0000313" key="3">
    <source>
        <dbReference type="EMBL" id="CRL32317.1"/>
    </source>
</evidence>
<evidence type="ECO:0000313" key="4">
    <source>
        <dbReference type="Proteomes" id="UP000049828"/>
    </source>
</evidence>
<evidence type="ECO:0000256" key="1">
    <source>
        <dbReference type="SAM" id="Coils"/>
    </source>
</evidence>
<name>A0A0M6W9P1_9FIRM</name>
<feature type="coiled-coil region" evidence="1">
    <location>
        <begin position="491"/>
        <end position="529"/>
    </location>
</feature>
<dbReference type="Pfam" id="PF01973">
    <property type="entry name" value="MptE-like"/>
    <property type="match status" value="1"/>
</dbReference>
<dbReference type="PANTHER" id="PTHR41786">
    <property type="entry name" value="MOTILITY ACCESSORY FACTOR MAF"/>
    <property type="match status" value="1"/>
</dbReference>
<dbReference type="EMBL" id="CVRS01000014">
    <property type="protein sequence ID" value="CRL32317.1"/>
    <property type="molecule type" value="Genomic_DNA"/>
</dbReference>
<reference evidence="4" key="1">
    <citation type="submission" date="2015-05" db="EMBL/GenBank/DDBJ databases">
        <authorList>
            <consortium name="Pathogen Informatics"/>
        </authorList>
    </citation>
    <scope>NUCLEOTIDE SEQUENCE [LARGE SCALE GENOMIC DNA]</scope>
    <source>
        <strain evidence="4">L1-83</strain>
    </source>
</reference>
<dbReference type="OrthoDB" id="5291305at2"/>